<gene>
    <name evidence="1" type="ORF">K431DRAFT_190544</name>
</gene>
<dbReference type="OrthoDB" id="5394701at2759"/>
<comment type="caution">
    <text evidence="1">The sequence shown here is derived from an EMBL/GenBank/DDBJ whole genome shotgun (WGS) entry which is preliminary data.</text>
</comment>
<evidence type="ECO:0000313" key="2">
    <source>
        <dbReference type="Proteomes" id="UP000799441"/>
    </source>
</evidence>
<keyword evidence="2" id="KW-1185">Reference proteome</keyword>
<dbReference type="Proteomes" id="UP000799441">
    <property type="component" value="Unassembled WGS sequence"/>
</dbReference>
<dbReference type="AlphaFoldDB" id="A0A9P4Q5U5"/>
<proteinExistence type="predicted"/>
<accession>A0A9P4Q5U5</accession>
<reference evidence="1" key="1">
    <citation type="journal article" date="2020" name="Stud. Mycol.">
        <title>101 Dothideomycetes genomes: a test case for predicting lifestyles and emergence of pathogens.</title>
        <authorList>
            <person name="Haridas S."/>
            <person name="Albert R."/>
            <person name="Binder M."/>
            <person name="Bloem J."/>
            <person name="Labutti K."/>
            <person name="Salamov A."/>
            <person name="Andreopoulos B."/>
            <person name="Baker S."/>
            <person name="Barry K."/>
            <person name="Bills G."/>
            <person name="Bluhm B."/>
            <person name="Cannon C."/>
            <person name="Castanera R."/>
            <person name="Culley D."/>
            <person name="Daum C."/>
            <person name="Ezra D."/>
            <person name="Gonzalez J."/>
            <person name="Henrissat B."/>
            <person name="Kuo A."/>
            <person name="Liang C."/>
            <person name="Lipzen A."/>
            <person name="Lutzoni F."/>
            <person name="Magnuson J."/>
            <person name="Mondo S."/>
            <person name="Nolan M."/>
            <person name="Ohm R."/>
            <person name="Pangilinan J."/>
            <person name="Park H.-J."/>
            <person name="Ramirez L."/>
            <person name="Alfaro M."/>
            <person name="Sun H."/>
            <person name="Tritt A."/>
            <person name="Yoshinaga Y."/>
            <person name="Zwiers L.-H."/>
            <person name="Turgeon B."/>
            <person name="Goodwin S."/>
            <person name="Spatafora J."/>
            <person name="Crous P."/>
            <person name="Grigoriev I."/>
        </authorList>
    </citation>
    <scope>NUCLEOTIDE SEQUENCE</scope>
    <source>
        <strain evidence="1">CBS 116435</strain>
    </source>
</reference>
<protein>
    <submittedName>
        <fullName evidence="1">Uncharacterized protein</fullName>
    </submittedName>
</protein>
<name>A0A9P4Q5U5_9PEZI</name>
<organism evidence="1 2">
    <name type="scientific">Polychaeton citri CBS 116435</name>
    <dbReference type="NCBI Taxonomy" id="1314669"/>
    <lineage>
        <taxon>Eukaryota</taxon>
        <taxon>Fungi</taxon>
        <taxon>Dikarya</taxon>
        <taxon>Ascomycota</taxon>
        <taxon>Pezizomycotina</taxon>
        <taxon>Dothideomycetes</taxon>
        <taxon>Dothideomycetidae</taxon>
        <taxon>Capnodiales</taxon>
        <taxon>Capnodiaceae</taxon>
        <taxon>Polychaeton</taxon>
    </lineage>
</organism>
<evidence type="ECO:0000313" key="1">
    <source>
        <dbReference type="EMBL" id="KAF2718986.1"/>
    </source>
</evidence>
<dbReference type="EMBL" id="MU003817">
    <property type="protein sequence ID" value="KAF2718986.1"/>
    <property type="molecule type" value="Genomic_DNA"/>
</dbReference>
<sequence length="70" mass="8048">MASTLLRLGRPNEAEDILDRCPSPKDFTDNTFLHPGYPHFAVRMNHVDFDIVLLSKIRDEQGRAKQALRL</sequence>
<feature type="non-terminal residue" evidence="1">
    <location>
        <position position="70"/>
    </location>
</feature>